<dbReference type="Pfam" id="PF00094">
    <property type="entry name" value="VWD"/>
    <property type="match status" value="7"/>
</dbReference>
<dbReference type="SUPFAM" id="SSF57567">
    <property type="entry name" value="Serine protease inhibitors"/>
    <property type="match status" value="6"/>
</dbReference>
<evidence type="ECO:0000256" key="1">
    <source>
        <dbReference type="ARBA" id="ARBA00022737"/>
    </source>
</evidence>
<feature type="domain" description="VWFD" evidence="4">
    <location>
        <begin position="809"/>
        <end position="983"/>
    </location>
</feature>
<dbReference type="SMART" id="SM00215">
    <property type="entry name" value="VWC_out"/>
    <property type="match status" value="6"/>
</dbReference>
<dbReference type="GO" id="GO:0031012">
    <property type="term" value="C:extracellular matrix"/>
    <property type="evidence" value="ECO:0007669"/>
    <property type="project" value="TreeGrafter"/>
</dbReference>
<dbReference type="Pfam" id="PF08742">
    <property type="entry name" value="C8"/>
    <property type="match status" value="6"/>
</dbReference>
<evidence type="ECO:0000313" key="6">
    <source>
        <dbReference type="Proteomes" id="UP000694680"/>
    </source>
</evidence>
<keyword evidence="3" id="KW-0325">Glycoprotein</keyword>
<evidence type="ECO:0000259" key="4">
    <source>
        <dbReference type="PROSITE" id="PS51233"/>
    </source>
</evidence>
<reference evidence="5" key="1">
    <citation type="submission" date="2025-08" db="UniProtKB">
        <authorList>
            <consortium name="Ensembl"/>
        </authorList>
    </citation>
    <scope>IDENTIFICATION</scope>
</reference>
<dbReference type="SMART" id="SM00214">
    <property type="entry name" value="VWC"/>
    <property type="match status" value="4"/>
</dbReference>
<dbReference type="Gene3D" id="2.10.25.10">
    <property type="entry name" value="Laminin"/>
    <property type="match status" value="6"/>
</dbReference>
<accession>A0A8C5GS69</accession>
<dbReference type="Pfam" id="PF17517">
    <property type="entry name" value="IgGFc_binding"/>
    <property type="match status" value="1"/>
</dbReference>
<feature type="domain" description="VWFD" evidence="4">
    <location>
        <begin position="2754"/>
        <end position="2928"/>
    </location>
</feature>
<dbReference type="Pfam" id="PF12714">
    <property type="entry name" value="TILa"/>
    <property type="match status" value="5"/>
</dbReference>
<dbReference type="InterPro" id="IPR001846">
    <property type="entry name" value="VWF_type-D"/>
</dbReference>
<feature type="domain" description="VWFD" evidence="4">
    <location>
        <begin position="2386"/>
        <end position="2548"/>
    </location>
</feature>
<dbReference type="PROSITE" id="PS51233">
    <property type="entry name" value="VWFD"/>
    <property type="match status" value="7"/>
</dbReference>
<dbReference type="InterPro" id="IPR002919">
    <property type="entry name" value="TIL_dom"/>
</dbReference>
<dbReference type="InterPro" id="IPR050780">
    <property type="entry name" value="Mucin_vWF_Thrombospondin_sf"/>
</dbReference>
<protein>
    <submittedName>
        <fullName evidence="5">IgGFc-binding protein-like</fullName>
    </submittedName>
</protein>
<dbReference type="Ensembl" id="ENSGWIT00000037441.1">
    <property type="protein sequence ID" value="ENSGWIP00000034351.1"/>
    <property type="gene ID" value="ENSGWIG00000017521.1"/>
</dbReference>
<evidence type="ECO:0000313" key="5">
    <source>
        <dbReference type="Ensembl" id="ENSGWIP00000034351.1"/>
    </source>
</evidence>
<proteinExistence type="predicted"/>
<evidence type="ECO:0000256" key="3">
    <source>
        <dbReference type="ARBA" id="ARBA00023180"/>
    </source>
</evidence>
<dbReference type="PANTHER" id="PTHR11339:SF244">
    <property type="entry name" value="IGGFC-BINDING PROTEIN"/>
    <property type="match status" value="1"/>
</dbReference>
<feature type="domain" description="VWFD" evidence="4">
    <location>
        <begin position="1192"/>
        <end position="1376"/>
    </location>
</feature>
<dbReference type="Proteomes" id="UP000694680">
    <property type="component" value="Unassembled WGS sequence"/>
</dbReference>
<feature type="domain" description="VWFD" evidence="4">
    <location>
        <begin position="1606"/>
        <end position="1787"/>
    </location>
</feature>
<feature type="domain" description="VWFD" evidence="4">
    <location>
        <begin position="1998"/>
        <end position="2176"/>
    </location>
</feature>
<keyword evidence="6" id="KW-1185">Reference proteome</keyword>
<name>A0A8C5GS69_GOUWI</name>
<dbReference type="SMART" id="SM00216">
    <property type="entry name" value="VWD"/>
    <property type="match status" value="7"/>
</dbReference>
<organism evidence="5 6">
    <name type="scientific">Gouania willdenowi</name>
    <name type="common">Blunt-snouted clingfish</name>
    <name type="synonym">Lepadogaster willdenowi</name>
    <dbReference type="NCBI Taxonomy" id="441366"/>
    <lineage>
        <taxon>Eukaryota</taxon>
        <taxon>Metazoa</taxon>
        <taxon>Chordata</taxon>
        <taxon>Craniata</taxon>
        <taxon>Vertebrata</taxon>
        <taxon>Euteleostomi</taxon>
        <taxon>Actinopterygii</taxon>
        <taxon>Neopterygii</taxon>
        <taxon>Teleostei</taxon>
        <taxon>Neoteleostei</taxon>
        <taxon>Acanthomorphata</taxon>
        <taxon>Ovalentaria</taxon>
        <taxon>Blenniimorphae</taxon>
        <taxon>Blenniiformes</taxon>
        <taxon>Gobiesocoidei</taxon>
        <taxon>Gobiesocidae</taxon>
        <taxon>Gobiesocinae</taxon>
        <taxon>Gouania</taxon>
    </lineage>
</organism>
<dbReference type="InterPro" id="IPR014853">
    <property type="entry name" value="VWF/SSPO/ZAN-like_Cys-rich_dom"/>
</dbReference>
<gene>
    <name evidence="5" type="primary">LOC114460307</name>
</gene>
<dbReference type="InterPro" id="IPR025615">
    <property type="entry name" value="TILa_dom"/>
</dbReference>
<dbReference type="Pfam" id="PF01826">
    <property type="entry name" value="TIL"/>
    <property type="match status" value="6"/>
</dbReference>
<dbReference type="InterPro" id="IPR035234">
    <property type="entry name" value="IgGFc-bd_N"/>
</dbReference>
<keyword evidence="1" id="KW-0677">Repeat</keyword>
<dbReference type="InterPro" id="IPR036084">
    <property type="entry name" value="Ser_inhib-like_sf"/>
</dbReference>
<keyword evidence="2" id="KW-1015">Disulfide bond</keyword>
<dbReference type="SMART" id="SM00832">
    <property type="entry name" value="C8"/>
    <property type="match status" value="6"/>
</dbReference>
<dbReference type="InterPro" id="IPR001007">
    <property type="entry name" value="VWF_dom"/>
</dbReference>
<evidence type="ECO:0000256" key="2">
    <source>
        <dbReference type="ARBA" id="ARBA00023157"/>
    </source>
</evidence>
<dbReference type="PANTHER" id="PTHR11339">
    <property type="entry name" value="EXTRACELLULAR MATRIX GLYCOPROTEIN RELATED"/>
    <property type="match status" value="1"/>
</dbReference>
<dbReference type="CDD" id="cd19941">
    <property type="entry name" value="TIL"/>
    <property type="match status" value="6"/>
</dbReference>
<reference evidence="5" key="2">
    <citation type="submission" date="2025-09" db="UniProtKB">
        <authorList>
            <consortium name="Ensembl"/>
        </authorList>
    </citation>
    <scope>IDENTIFICATION</scope>
</reference>
<feature type="domain" description="VWFD" evidence="4">
    <location>
        <begin position="449"/>
        <end position="626"/>
    </location>
</feature>
<dbReference type="GO" id="GO:0005615">
    <property type="term" value="C:extracellular space"/>
    <property type="evidence" value="ECO:0007669"/>
    <property type="project" value="TreeGrafter"/>
</dbReference>
<sequence length="2928" mass="322990">MCCSFLPALYLSLSGPSNAGSTGRKFAVSFMQNYAPNYDSPKFRLYITAAQADAKVSVQAPSLKFKQEIKLKAGKGTAINIPTKIEMYGSKKSPYTVIVEASADVAVTSFSSKTYTTDTSLIYPTTEWGTEYIIFTPEGSPQKSNKIEILPNGLITFQNQIYSNGKKIVLDLKPYESVQFQSEYRLSGTKVSSKHPVAVFTGHTCTWTFSKCNHVYEQLLPVSNWGTSFIIPPLSFQNKYDSVYVQASKTAQITVNNGKQTDHLTVNMGQTLEIQYSKDETLYIQADQGIQVLLLFNGLTRRRTNFYDPFLMTILPTDRFCSSYSFDALGGFENKALIVAETRALGALKMDGANMPRSVQWKKVKGSDYSWTEISYKKCSKDNKHTVVSANSRFALYTFGVSQMNAYGTAGQCVQPGKIHKFQLVKRPQHLKHPSQILFQGADLCPAPGTCWAMGDPHYRTFDGQRYDFMGTCTYVLAKKCSKDDDMPAFEVLAQNENRGNKRVSYVGLVVVEVYGITIIIARSEKGQVRINNDVWTLPATLHNNKLRMFQSGRSAIIETNFGLRVSYDWDYNLVITLLDGVLAFGSSWKVPGVVQQDKCRDDCVAGCNSCDKKKMQKWESDKFCGIIILKNGPFSKCHDVINPEAYAENCKFDLCMGGGQRPLLCKTLEAYIDACQAAGVQIQEWRKLTKCSMKCPPNSHYELCGNACPGTCANPDAQSKCTRPCVESCTCNSGFLLSGKKCVPARKCGCTYEGRYIPPGKKFWADDNCQKQCKCKGTQVKCQNKGCGAGRKCQVVDGIRKCQATSSSTCQATGDPHYKTFDKKKFDFQGTCIYQLAALCSKDPELEPFEVLVENNHRGSKAVSFTKLVEIKQGTKNNVYVLPQVNNQLTHLPFTKDEGEVSVRKIGWNAVVTTDFGLKVTFNWEHSVFVTLPSNYMGAVCGLCGNYDGSPKNDLIPKSGNKPVSPTVFGDSWKVAEVPGCGESCKGKCPDCDITEKNKYENENFCGKIRDPKGPFRDCHAKVNPIDFFEDCVYDVCLYKGRQDVLCAAITSYTTACQSAGAKVYSWRTSQFCAIKCPIHSHYEVCGSACLTTCQSLTSPQGCQDACEEGCVCDEDYVLSGKTCVPFSQCGCSYENRYYSLGEVFYPSGLCEEECKCTEDGEISCKEMKCGPNEECKISNGIQKCHPVGKGVCEAAGDPHYRSFDGKKFDFQGTCTYTLSKSCGLEGTHLEPFSIQVQNVQWEKMRGRAVVAVTKLVAVEVYGTTFTLRNGMNGVLVNGVFNALPVNLNDGDVQVYQDGRQSVIMTRFGLLVTYDLVYHVTVTVPGNYRGKVCGLCGNFNDDQKDDFQMSNHKLTQNVDIFGKSWQVTIPNVVCENGCEGKNCPVCDPSRKAVYSKEDYCGILTAPKGPFAKCHSKLNPQSYFDDCVFDLCEADGDDNILCDSVAAYAFNCHMAGVDINTWRTPSFCPMKCPANSHYEMCADPCSDSCPDLIDIVECPASCTEGCECNDGFIFNGQECIKEKDCGCYDNGKSYKPGEVVYEDDCNTKCTCNPEKGLKCEKHSCPQNTKFPFLFFVTDPCKDANCRVKEKCQIQKGEAVCIPMYTGRCWAWGDPHYHTFDGYNYDFQGTCKYIVSKTCGNLNGLIPFSVTERNENRGNTAVSYVRELDVSVYGYTITIQKNKAGRVMVNGYWLNLPLTLGDGEVSVLQKGCTAWVETNFGLKVAYDWNWQLDIFLPSSYHGLVCGLCGNFNENRGDELQNPAGKAVPSVAEWGKSWRSSDQNDDHCKDSCGEKCDVCDPKDFELYKGEAFCGALTATRNNLFKSCHRKLDPQNFMNNCVYDMCFSKGDKKILCQALASYSKECREEGIVIRNWRKKYGCPMNCQRHSHYEDCASPCQPSCPFPEKKPACLGACVEACVCDKGYVLSAGVCVPTKTCGCSYQGRYYEPGQRFWADETCGRLCECETTQGMVICHKASCSANEKCTMVDGVRACQPISYATCTASGDPHYHTFDGHRFDFQGTCVYQLVKLCSQQAGLEPFEVTVQNDNRGSKRVSYTKTVTVTAYGVILIISRNHPNKVLFGGQLVSLPLDYKSKLVVYFSGQTAVVETVSGITVTFDWRSTVRVTLPSTYQGAVCGLCGNYNGNAKDDLIMPNGQAAPDGTKLGVSWQVGLTPGCSSVCQGKGCQTCTDSQKEAYKNNLYCGIIADKAGPFRECHKRVDPAPYMEDCVYDACQYHGHHISVCDAIEVYVSACQGEGINIYSWRKEDFCPLICPDNSHYTLCATGCPATCASEASRITCHRRCAEACECDEGFLLSGGVCVPIKDCGCTYDGKYYRTGEKFYPEDECMDQCVCGENGAVSCQKVKCHAGEVCKLVDGVKGCHPEGQGKCVASGDPHYISFDGHKFDFQGTCVYVLAKVCNDDKGRLTQFSIIQGNEKYGNGKVAVTKSITVNDELLNLPLILHDERLKITQEGRNIVVRTDFGLTVLYDTVYYVEVIVPSSYQGRMCGLCGNYNKNNRDDFQLPNRKQTNNVDSFGKSWVVNLPENMCGGCGDQCPACEQAKVALYRKPNSCGIMNAPNGPFKACHSKIDPETYVSDCVFDVCAVGGDKDTLCNSVQAYALACQSEGIKIQPWRSSSFCPLSCPPNSHYEMCADTCTGTCASFISPGACSGSCFEGCECDEDFSFDGIKCVPLEKCGCMHNNMYLMVGQTVVDKECKFTCVCQTSGNVKCQKLSCKGDEVCEVREGVRGCHGEQGHCTIHKDGLLTSFDDMSGAIGSRGAFEVASLCDEASEQWFRVVVDARVCYKNGPLAVSTLYVFFKEATVAVNSQHVVWVNGRKVSLSSKVTNEITVHVSKKTVIIQRGSSVRVTYCISQQVNVIVDRELSGKVCGACGNYNNNSEDDMRTADGKTASNVAVVVGSWAAGDFSRW</sequence>
<dbReference type="FunFam" id="2.10.25.10:FF:000055">
    <property type="entry name" value="alpha-tectorin isoform X1"/>
    <property type="match status" value="6"/>
</dbReference>